<protein>
    <recommendedName>
        <fullName evidence="2">Heterokaryon incompatibility domain-containing protein</fullName>
    </recommendedName>
</protein>
<dbReference type="OrthoDB" id="2157530at2759"/>
<dbReference type="KEGG" id="cfj:CFIO01_07811"/>
<dbReference type="AlphaFoldDB" id="A0A010RLI8"/>
<keyword evidence="4" id="KW-1185">Reference proteome</keyword>
<dbReference type="PANTHER" id="PTHR24148:SF79">
    <property type="entry name" value="HETEROKARYON INCOMPATIBILITY DOMAIN-CONTAINING PROTEIN"/>
    <property type="match status" value="1"/>
</dbReference>
<evidence type="ECO:0000259" key="2">
    <source>
        <dbReference type="Pfam" id="PF06985"/>
    </source>
</evidence>
<feature type="compositionally biased region" description="Basic and acidic residues" evidence="1">
    <location>
        <begin position="587"/>
        <end position="598"/>
    </location>
</feature>
<dbReference type="HOGENOM" id="CLU_004184_7_2_1"/>
<sequence length="690" mass="78646">MFTHAPLNESRREIRLARILPPPDKQVSAKNTVALEIKHASLDETGLSYTALSYVWGSATDTTPIEIEGASFSVTLNLHAALRQLQTDSVDSWLWIDALCIGQANLEEKSWQISTMRDIFSGADMVYVWLGPGTEISDLAMDFISRAGTTLHKYDAVDLRSKFRDNPEVKLYIQEHFSPQGEDINPSKSMTTIKEAYRMKEDPTPQDRSQVDEREPLMRFKLAVYDILRDFFGHRSLRISEAIRDLLDREYWQRIWIIQEVVLARSASVVVAGNRSVLLDIFDAALKILWDHRGAVHLDHPSWTRFTLQISGMLRGMKSLGVRYQHRRGVRVRLENILWELTVAPERPHYSATDPRDILFGLLGILEESEKQSSRVDYSLSKEDVFVNITTTILDSPGGGHSRFRLDSTVPGNRNGTLPTWVPDWQVIGQYGVFTWPISYSHGFEAAAQRKQRRKASDCLVKQDGRTSILQEGCYVDKVTQVMAAPKWEQADVYTALQLKRPDDWFFSIIEFANIGPEPNPEEDHILRTLRHADYRKITDNGYYAITPEVTDLWRRIMRVQSLDAATLTTEETELVVTYTRSRRHPSRSDEHSGVSDEDLSKFAQDARRFLGALNRNRTLFKTAKGRVGLGHVGVEVDDVVTLVLGASSPIILKERTEGHFYFGGDAYVDGIMYGEFLETKPAEVEFRIF</sequence>
<dbReference type="STRING" id="1445577.A0A010RLI8"/>
<name>A0A010RLI8_9PEZI</name>
<dbReference type="InterPro" id="IPR052895">
    <property type="entry name" value="HetReg/Transcr_Mod"/>
</dbReference>
<reference evidence="3 4" key="1">
    <citation type="submission" date="2014-02" db="EMBL/GenBank/DDBJ databases">
        <title>The genome sequence of Colletotrichum fioriniae PJ7.</title>
        <authorList>
            <person name="Baroncelli R."/>
            <person name="Thon M.R."/>
        </authorList>
    </citation>
    <scope>NUCLEOTIDE SEQUENCE [LARGE SCALE GENOMIC DNA]</scope>
    <source>
        <strain evidence="3 4">PJ7</strain>
    </source>
</reference>
<accession>A0A010RLI8</accession>
<feature type="region of interest" description="Disordered" evidence="1">
    <location>
        <begin position="579"/>
        <end position="598"/>
    </location>
</feature>
<organism evidence="3 4">
    <name type="scientific">Colletotrichum fioriniae PJ7</name>
    <dbReference type="NCBI Taxonomy" id="1445577"/>
    <lineage>
        <taxon>Eukaryota</taxon>
        <taxon>Fungi</taxon>
        <taxon>Dikarya</taxon>
        <taxon>Ascomycota</taxon>
        <taxon>Pezizomycotina</taxon>
        <taxon>Sordariomycetes</taxon>
        <taxon>Hypocreomycetidae</taxon>
        <taxon>Glomerellales</taxon>
        <taxon>Glomerellaceae</taxon>
        <taxon>Colletotrichum</taxon>
        <taxon>Colletotrichum acutatum species complex</taxon>
    </lineage>
</organism>
<dbReference type="PANTHER" id="PTHR24148">
    <property type="entry name" value="ANKYRIN REPEAT DOMAIN-CONTAINING PROTEIN 39 HOMOLOG-RELATED"/>
    <property type="match status" value="1"/>
</dbReference>
<dbReference type="Proteomes" id="UP000020467">
    <property type="component" value="Unassembled WGS sequence"/>
</dbReference>
<feature type="domain" description="Heterokaryon incompatibility" evidence="2">
    <location>
        <begin position="49"/>
        <end position="260"/>
    </location>
</feature>
<dbReference type="EMBL" id="JARH01000375">
    <property type="protein sequence ID" value="EXF81291.1"/>
    <property type="molecule type" value="Genomic_DNA"/>
</dbReference>
<comment type="caution">
    <text evidence="3">The sequence shown here is derived from an EMBL/GenBank/DDBJ whole genome shotgun (WGS) entry which is preliminary data.</text>
</comment>
<proteinExistence type="predicted"/>
<evidence type="ECO:0000256" key="1">
    <source>
        <dbReference type="SAM" id="MobiDB-lite"/>
    </source>
</evidence>
<dbReference type="Pfam" id="PF26639">
    <property type="entry name" value="Het-6_barrel"/>
    <property type="match status" value="1"/>
</dbReference>
<dbReference type="Pfam" id="PF06985">
    <property type="entry name" value="HET"/>
    <property type="match status" value="1"/>
</dbReference>
<evidence type="ECO:0000313" key="4">
    <source>
        <dbReference type="Proteomes" id="UP000020467"/>
    </source>
</evidence>
<gene>
    <name evidence="3" type="ORF">CFIO01_07811</name>
</gene>
<dbReference type="eggNOG" id="ENOG502SIE8">
    <property type="taxonomic scope" value="Eukaryota"/>
</dbReference>
<dbReference type="InterPro" id="IPR010730">
    <property type="entry name" value="HET"/>
</dbReference>
<evidence type="ECO:0000313" key="3">
    <source>
        <dbReference type="EMBL" id="EXF81291.1"/>
    </source>
</evidence>